<dbReference type="AlphaFoldDB" id="A0AAP2DG87"/>
<dbReference type="Gene3D" id="2.60.40.10">
    <property type="entry name" value="Immunoglobulins"/>
    <property type="match status" value="1"/>
</dbReference>
<sequence length="668" mass="74172">MKRTRGGVMPFRGLIFCMVLLVMVPAAMADVRLPAIFRDHMVLQRGAPVNVWGWASPGEKVAVTLMMKSATAIANKQGTWSVVLPALEAGGPYTLTVEGRNTIVLSDVLIGDVWICGGQSNMQWTIDQTGFDEKDSAFLKNAQVRLFTVHVDIDYLPAEDIKGGTGWNTLSQENIKYFSAVAYHFGKKLYRELNVPIGLVSDNLGATSVESWMSNEALLAFDQFRADIEPVLKRNKNFAAMRADFEKMKPAWYKKYYYKGPGIVGEWFDVDTDLSEWKPIQPLGNTWENVPDLRDHDGAVWFRTTFDLPENHTGKTFHVGLLQVDDYDIAWVNGVKVGESYGNYNHHGYDVPTDILKPTGNVLVVRVFDVGGRGGFTTPSMWAHKHLSGDWLYRKGQAIDAAKFPKVLVPNATPFSSPAVLYNGSIAPLTRMSIKGVIWYQGEANADRADEYRKLFPAMIADWRSTWKQPELPFLFVQLANYMAESPLPAPSAWAELREAQAAALALPNTAMAVSIDLGEANDIHPRNKEDVGKRLALGALNKVYQKNIVSAGPTFRSMKLGGGTATIEYDNTGGGLITKDKYGFVRGFQMAGEDRKFYWAQATLVNGTVEVTCRQVSKPVAVRYAWDDNPGPLDLYNADGLPAVPFRTDDWPGITAGKRFQTGQPRF</sequence>
<dbReference type="Gene3D" id="3.40.50.1110">
    <property type="entry name" value="SGNH hydrolase"/>
    <property type="match status" value="2"/>
</dbReference>
<evidence type="ECO:0000259" key="4">
    <source>
        <dbReference type="Pfam" id="PF13364"/>
    </source>
</evidence>
<dbReference type="GO" id="GO:0004553">
    <property type="term" value="F:hydrolase activity, hydrolyzing O-glycosyl compounds"/>
    <property type="evidence" value="ECO:0007669"/>
    <property type="project" value="UniProtKB-ARBA"/>
</dbReference>
<dbReference type="InterPro" id="IPR039329">
    <property type="entry name" value="SIAE"/>
</dbReference>
<evidence type="ECO:0000256" key="1">
    <source>
        <dbReference type="ARBA" id="ARBA00022801"/>
    </source>
</evidence>
<dbReference type="InterPro" id="IPR008979">
    <property type="entry name" value="Galactose-bd-like_sf"/>
</dbReference>
<dbReference type="InterPro" id="IPR005181">
    <property type="entry name" value="SASA"/>
</dbReference>
<feature type="domain" description="Beta-galactosidase jelly roll" evidence="4">
    <location>
        <begin position="289"/>
        <end position="367"/>
    </location>
</feature>
<dbReference type="GO" id="GO:0001681">
    <property type="term" value="F:sialate O-acetylesterase activity"/>
    <property type="evidence" value="ECO:0007669"/>
    <property type="project" value="InterPro"/>
</dbReference>
<evidence type="ECO:0000259" key="3">
    <source>
        <dbReference type="Pfam" id="PF03629"/>
    </source>
</evidence>
<keyword evidence="6" id="KW-1185">Reference proteome</keyword>
<dbReference type="PANTHER" id="PTHR22901">
    <property type="entry name" value="SIALATE O-ACETYLESTERASE"/>
    <property type="match status" value="1"/>
</dbReference>
<evidence type="ECO:0000256" key="2">
    <source>
        <dbReference type="ARBA" id="ARBA00023295"/>
    </source>
</evidence>
<comment type="caution">
    <text evidence="5">The sequence shown here is derived from an EMBL/GenBank/DDBJ whole genome shotgun (WGS) entry which is preliminary data.</text>
</comment>
<name>A0AAP2DG87_9BACT</name>
<dbReference type="EMBL" id="JAHESC010000059">
    <property type="protein sequence ID" value="MBT1690240.1"/>
    <property type="molecule type" value="Genomic_DNA"/>
</dbReference>
<dbReference type="Pfam" id="PF03629">
    <property type="entry name" value="SASA"/>
    <property type="match status" value="1"/>
</dbReference>
<dbReference type="Pfam" id="PF13364">
    <property type="entry name" value="BetaGal_ABD2"/>
    <property type="match status" value="1"/>
</dbReference>
<evidence type="ECO:0000313" key="5">
    <source>
        <dbReference type="EMBL" id="MBT1690240.1"/>
    </source>
</evidence>
<protein>
    <submittedName>
        <fullName evidence="5">Beta galactosidase jelly roll domain-containing protein</fullName>
    </submittedName>
</protein>
<accession>A0AAP2DG87</accession>
<feature type="domain" description="Sialate O-acetylesterase" evidence="3">
    <location>
        <begin position="433"/>
        <end position="537"/>
    </location>
</feature>
<dbReference type="Proteomes" id="UP001319180">
    <property type="component" value="Unassembled WGS sequence"/>
</dbReference>
<dbReference type="RefSeq" id="WP_254093457.1">
    <property type="nucleotide sequence ID" value="NZ_JAHESC010000059.1"/>
</dbReference>
<dbReference type="InterPro" id="IPR036514">
    <property type="entry name" value="SGNH_hydro_sf"/>
</dbReference>
<evidence type="ECO:0000313" key="6">
    <source>
        <dbReference type="Proteomes" id="UP001319180"/>
    </source>
</evidence>
<dbReference type="InterPro" id="IPR025300">
    <property type="entry name" value="BetaGal_jelly_roll_dom"/>
</dbReference>
<reference evidence="5 6" key="1">
    <citation type="submission" date="2021-05" db="EMBL/GenBank/DDBJ databases">
        <title>A Polyphasic approach of four new species of the genus Ohtaekwangia: Ohtaekwangia histidinii sp. nov., Ohtaekwangia cretensis sp. nov., Ohtaekwangia indiensis sp. nov., Ohtaekwangia reichenbachii sp. nov. from diverse environment.</title>
        <authorList>
            <person name="Octaviana S."/>
        </authorList>
    </citation>
    <scope>NUCLEOTIDE SEQUENCE [LARGE SCALE GENOMIC DNA]</scope>
    <source>
        <strain evidence="5 6">PWU37</strain>
    </source>
</reference>
<gene>
    <name evidence="5" type="ORF">KK078_26985</name>
</gene>
<dbReference type="PANTHER" id="PTHR22901:SF0">
    <property type="entry name" value="SIALATE O-ACETYLESTERASE"/>
    <property type="match status" value="1"/>
</dbReference>
<dbReference type="SUPFAM" id="SSF49785">
    <property type="entry name" value="Galactose-binding domain-like"/>
    <property type="match status" value="1"/>
</dbReference>
<proteinExistence type="predicted"/>
<dbReference type="Gene3D" id="2.60.120.260">
    <property type="entry name" value="Galactose-binding domain-like"/>
    <property type="match status" value="1"/>
</dbReference>
<keyword evidence="1" id="KW-0378">Hydrolase</keyword>
<dbReference type="GO" id="GO:0005975">
    <property type="term" value="P:carbohydrate metabolic process"/>
    <property type="evidence" value="ECO:0007669"/>
    <property type="project" value="TreeGrafter"/>
</dbReference>
<dbReference type="InterPro" id="IPR013783">
    <property type="entry name" value="Ig-like_fold"/>
</dbReference>
<keyword evidence="2" id="KW-0326">Glycosidase</keyword>
<dbReference type="SUPFAM" id="SSF52266">
    <property type="entry name" value="SGNH hydrolase"/>
    <property type="match status" value="1"/>
</dbReference>
<organism evidence="5 6">
    <name type="scientific">Dawidia soli</name>
    <dbReference type="NCBI Taxonomy" id="2782352"/>
    <lineage>
        <taxon>Bacteria</taxon>
        <taxon>Pseudomonadati</taxon>
        <taxon>Bacteroidota</taxon>
        <taxon>Cytophagia</taxon>
        <taxon>Cytophagales</taxon>
        <taxon>Chryseotaleaceae</taxon>
        <taxon>Dawidia</taxon>
    </lineage>
</organism>